<dbReference type="Proteomes" id="UP000501648">
    <property type="component" value="Chromosome"/>
</dbReference>
<evidence type="ECO:0000313" key="2">
    <source>
        <dbReference type="EMBL" id="QJQ01191.1"/>
    </source>
</evidence>
<dbReference type="EMBL" id="CP008956">
    <property type="protein sequence ID" value="QJQ01191.1"/>
    <property type="molecule type" value="Genomic_DNA"/>
</dbReference>
<dbReference type="RefSeq" id="WP_017453277.1">
    <property type="nucleotide sequence ID" value="NZ_CP008956.1"/>
</dbReference>
<proteinExistence type="predicted"/>
<feature type="transmembrane region" description="Helical" evidence="1">
    <location>
        <begin position="6"/>
        <end position="24"/>
    </location>
</feature>
<sequence>MLDWLEITGIGCGILVVILFRFALRNSVRQTVAEEMEQWRKSARFDVEESQVRPLSFTSSRQELAFELMCNRDLYR</sequence>
<dbReference type="AlphaFoldDB" id="A0A6M3ZS50"/>
<evidence type="ECO:0000256" key="1">
    <source>
        <dbReference type="SAM" id="Phobius"/>
    </source>
</evidence>
<protein>
    <submittedName>
        <fullName evidence="2">Uncharacterized protein</fullName>
    </submittedName>
</protein>
<reference evidence="2 3" key="1">
    <citation type="journal article" date="2012" name="J. Bacteriol.">
        <title>Genome sequence of the pathogenic Herbaspirillum seropedicae strain Os34, isolated from rice roots.</title>
        <authorList>
            <person name="Ye W."/>
            <person name="Ye S."/>
            <person name="Liu J."/>
            <person name="Chang S."/>
            <person name="Chen M."/>
            <person name="Zhu B."/>
            <person name="Guo L."/>
            <person name="An Q."/>
        </authorList>
    </citation>
    <scope>NUCLEOTIDE SEQUENCE [LARGE SCALE GENOMIC DNA]</scope>
    <source>
        <strain evidence="2 3">Os34</strain>
    </source>
</reference>
<evidence type="ECO:0000313" key="3">
    <source>
        <dbReference type="Proteomes" id="UP000501648"/>
    </source>
</evidence>
<name>A0A6M3ZS50_9BURK</name>
<gene>
    <name evidence="2" type="ORF">C798_13380</name>
</gene>
<accession>A0A6M3ZS50</accession>
<organism evidence="2 3">
    <name type="scientific">Herbaspirillum rubrisubalbicans Os34</name>
    <dbReference type="NCBI Taxonomy" id="1235827"/>
    <lineage>
        <taxon>Bacteria</taxon>
        <taxon>Pseudomonadati</taxon>
        <taxon>Pseudomonadota</taxon>
        <taxon>Betaproteobacteria</taxon>
        <taxon>Burkholderiales</taxon>
        <taxon>Oxalobacteraceae</taxon>
        <taxon>Herbaspirillum</taxon>
    </lineage>
</organism>
<keyword evidence="1" id="KW-1133">Transmembrane helix</keyword>
<keyword evidence="1" id="KW-0472">Membrane</keyword>
<keyword evidence="1" id="KW-0812">Transmembrane</keyword>